<proteinExistence type="predicted"/>
<dbReference type="Proteomes" id="UP001451303">
    <property type="component" value="Unassembled WGS sequence"/>
</dbReference>
<reference evidence="1 2" key="1">
    <citation type="submission" date="2023-09" db="EMBL/GenBank/DDBJ databases">
        <title>Multi-omics analysis of a traditional fermented food reveals byproduct-associated fungal strains for waste-to-food upcycling.</title>
        <authorList>
            <consortium name="Lawrence Berkeley National Laboratory"/>
            <person name="Rekdal V.M."/>
            <person name="Villalobos-Escobedo J.M."/>
            <person name="Rodriguez-Valeron N."/>
            <person name="Garcia M.O."/>
            <person name="Vasquez D.P."/>
            <person name="Damayanti I."/>
            <person name="Sorensen P.M."/>
            <person name="Baidoo E.E."/>
            <person name="De Carvalho A.C."/>
            <person name="Riley R."/>
            <person name="Lipzen A."/>
            <person name="He G."/>
            <person name="Yan M."/>
            <person name="Haridas S."/>
            <person name="Daum C."/>
            <person name="Yoshinaga Y."/>
            <person name="Ng V."/>
            <person name="Grigoriev I.V."/>
            <person name="Munk R."/>
            <person name="Nuraida L."/>
            <person name="Wijaya C.H."/>
            <person name="Morales P.-C."/>
            <person name="Keasling J.D."/>
        </authorList>
    </citation>
    <scope>NUCLEOTIDE SEQUENCE [LARGE SCALE GENOMIC DNA]</scope>
    <source>
        <strain evidence="1 2">FGSC 2613</strain>
    </source>
</reference>
<name>A0ABR3DTI6_NEUIN</name>
<organism evidence="1 2">
    <name type="scientific">Neurospora intermedia</name>
    <dbReference type="NCBI Taxonomy" id="5142"/>
    <lineage>
        <taxon>Eukaryota</taxon>
        <taxon>Fungi</taxon>
        <taxon>Dikarya</taxon>
        <taxon>Ascomycota</taxon>
        <taxon>Pezizomycotina</taxon>
        <taxon>Sordariomycetes</taxon>
        <taxon>Sordariomycetidae</taxon>
        <taxon>Sordariales</taxon>
        <taxon>Sordariaceae</taxon>
        <taxon>Neurospora</taxon>
    </lineage>
</organism>
<sequence length="288" mass="31679">MSLITGYDGTYQGSCQTTNREVPAIQSEPSPQTSMPYANGGYFRNRMVAARYRKQTCDMCCMKVEEDPDERKGQSVRCRHIFKSLTTWSSGRSYPPPLFAPYSFSTQVAASAIAGSIFVATAKQGEREVIGAERKFVRTSPKRQNRNLHGGPGKTVYGDFQRVESETAHGWLRMNGDQQLRIPSRAFPMYQSHADTPCLTWRSTAVQTQLEYTMSIHATLGATLYGAAVARIVEDYYIGAGAINMVRMCGWKGNRGMVEDELGWCRDGTCLGGLRVSLAFGGGGGVSS</sequence>
<evidence type="ECO:0000313" key="2">
    <source>
        <dbReference type="Proteomes" id="UP001451303"/>
    </source>
</evidence>
<keyword evidence="2" id="KW-1185">Reference proteome</keyword>
<accession>A0ABR3DTI6</accession>
<protein>
    <submittedName>
        <fullName evidence="1">Uncharacterized protein</fullName>
    </submittedName>
</protein>
<gene>
    <name evidence="1" type="ORF">QR685DRAFT_602480</name>
</gene>
<evidence type="ECO:0000313" key="1">
    <source>
        <dbReference type="EMBL" id="KAL0475173.1"/>
    </source>
</evidence>
<comment type="caution">
    <text evidence="1">The sequence shown here is derived from an EMBL/GenBank/DDBJ whole genome shotgun (WGS) entry which is preliminary data.</text>
</comment>
<dbReference type="EMBL" id="JAVLET010000001">
    <property type="protein sequence ID" value="KAL0475173.1"/>
    <property type="molecule type" value="Genomic_DNA"/>
</dbReference>